<dbReference type="EMBL" id="OD011116">
    <property type="protein sequence ID" value="CAD7416445.1"/>
    <property type="molecule type" value="Genomic_DNA"/>
</dbReference>
<proteinExistence type="predicted"/>
<dbReference type="GO" id="GO:0007160">
    <property type="term" value="P:cell-matrix adhesion"/>
    <property type="evidence" value="ECO:0007669"/>
    <property type="project" value="TreeGrafter"/>
</dbReference>
<keyword evidence="2" id="KW-0325">Glycoprotein</keyword>
<sequence length="165" mass="18309">MTALAEAVRCSWSYKEPEDFTYYDLTYLQHILCGFNRTEIERIHPKAYKEAAYELGQLKNCPIEVLEGLATLATQAFGTTSSWTDTQIKLIGCVLAGLDSQINLISARAMEGLTSETSHCISQYSVKPKHEAHKSMVSSGVVEDTQATNQQSILDEDKEPSTRIG</sequence>
<feature type="region of interest" description="Disordered" evidence="3">
    <location>
        <begin position="135"/>
        <end position="165"/>
    </location>
</feature>
<dbReference type="PANTHER" id="PTHR23412">
    <property type="entry name" value="STEREOCILIN RELATED"/>
    <property type="match status" value="1"/>
</dbReference>
<evidence type="ECO:0000256" key="1">
    <source>
        <dbReference type="ARBA" id="ARBA00022729"/>
    </source>
</evidence>
<dbReference type="GO" id="GO:0009986">
    <property type="term" value="C:cell surface"/>
    <property type="evidence" value="ECO:0007669"/>
    <property type="project" value="TreeGrafter"/>
</dbReference>
<protein>
    <submittedName>
        <fullName evidence="4">Uncharacterized protein</fullName>
    </submittedName>
</protein>
<dbReference type="InterPro" id="IPR026664">
    <property type="entry name" value="Stereocilin-rel"/>
</dbReference>
<dbReference type="AlphaFoldDB" id="A0A7R9HBV4"/>
<evidence type="ECO:0000313" key="4">
    <source>
        <dbReference type="EMBL" id="CAD7416445.1"/>
    </source>
</evidence>
<reference evidence="4" key="1">
    <citation type="submission" date="2020-11" db="EMBL/GenBank/DDBJ databases">
        <authorList>
            <person name="Tran Van P."/>
        </authorList>
    </citation>
    <scope>NUCLEOTIDE SEQUENCE</scope>
</reference>
<organism evidence="4">
    <name type="scientific">Timema poppense</name>
    <name type="common">Walking stick</name>
    <dbReference type="NCBI Taxonomy" id="170557"/>
    <lineage>
        <taxon>Eukaryota</taxon>
        <taxon>Metazoa</taxon>
        <taxon>Ecdysozoa</taxon>
        <taxon>Arthropoda</taxon>
        <taxon>Hexapoda</taxon>
        <taxon>Insecta</taxon>
        <taxon>Pterygota</taxon>
        <taxon>Neoptera</taxon>
        <taxon>Polyneoptera</taxon>
        <taxon>Phasmatodea</taxon>
        <taxon>Timematodea</taxon>
        <taxon>Timematoidea</taxon>
        <taxon>Timematidae</taxon>
        <taxon>Timema</taxon>
    </lineage>
</organism>
<gene>
    <name evidence="4" type="ORF">TPSB3V08_LOCUS11045</name>
</gene>
<accession>A0A7R9HBV4</accession>
<name>A0A7R9HBV4_TIMPO</name>
<keyword evidence="1" id="KW-0732">Signal</keyword>
<evidence type="ECO:0000256" key="2">
    <source>
        <dbReference type="ARBA" id="ARBA00023180"/>
    </source>
</evidence>
<evidence type="ECO:0000256" key="3">
    <source>
        <dbReference type="SAM" id="MobiDB-lite"/>
    </source>
</evidence>
<dbReference type="PANTHER" id="PTHR23412:SF17">
    <property type="entry name" value="OTOANCORIN"/>
    <property type="match status" value="1"/>
</dbReference>